<dbReference type="GO" id="GO:0006154">
    <property type="term" value="P:adenosine catabolic process"/>
    <property type="evidence" value="ECO:0007669"/>
    <property type="project" value="TreeGrafter"/>
</dbReference>
<dbReference type="Pfam" id="PF00962">
    <property type="entry name" value="A_deaminase"/>
    <property type="match status" value="1"/>
</dbReference>
<dbReference type="GO" id="GO:0046103">
    <property type="term" value="P:inosine biosynthetic process"/>
    <property type="evidence" value="ECO:0007669"/>
    <property type="project" value="TreeGrafter"/>
</dbReference>
<dbReference type="InterPro" id="IPR001365">
    <property type="entry name" value="A_deaminase_dom"/>
</dbReference>
<evidence type="ECO:0000256" key="2">
    <source>
        <dbReference type="ARBA" id="ARBA00006676"/>
    </source>
</evidence>
<dbReference type="GO" id="GO:0004000">
    <property type="term" value="F:adenosine deaminase activity"/>
    <property type="evidence" value="ECO:0007669"/>
    <property type="project" value="UniProtKB-ARBA"/>
</dbReference>
<name>A0A8J6AW56_9EUKA</name>
<evidence type="ECO:0000256" key="5">
    <source>
        <dbReference type="ARBA" id="ARBA00022801"/>
    </source>
</evidence>
<dbReference type="PANTHER" id="PTHR11409:SF43">
    <property type="entry name" value="ADENOSINE DEAMINASE"/>
    <property type="match status" value="1"/>
</dbReference>
<dbReference type="GO" id="GO:0043103">
    <property type="term" value="P:hypoxanthine salvage"/>
    <property type="evidence" value="ECO:0007669"/>
    <property type="project" value="TreeGrafter"/>
</dbReference>
<evidence type="ECO:0000256" key="6">
    <source>
        <dbReference type="ARBA" id="ARBA00022833"/>
    </source>
</evidence>
<dbReference type="Gene3D" id="3.20.20.140">
    <property type="entry name" value="Metal-dependent hydrolases"/>
    <property type="match status" value="1"/>
</dbReference>
<gene>
    <name evidence="8" type="ORF">J8273_3189</name>
</gene>
<reference evidence="8" key="1">
    <citation type="submission" date="2021-05" db="EMBL/GenBank/DDBJ databases">
        <title>A free-living protist that lacks canonical eukaryotic 1 DNA replication and segregation systems.</title>
        <authorList>
            <person name="Salas-Leiva D.E."/>
            <person name="Tromer E.C."/>
            <person name="Curtis B.A."/>
            <person name="Jerlstrom-Hultqvist J."/>
            <person name="Kolisko M."/>
            <person name="Yi Z."/>
            <person name="Salas-Leiva J.S."/>
            <person name="Gallot-Lavallee L."/>
            <person name="Kops G.J.P.L."/>
            <person name="Archibald J.M."/>
            <person name="Simpson A.G.B."/>
            <person name="Roger A.J."/>
        </authorList>
    </citation>
    <scope>NUCLEOTIDE SEQUENCE</scope>
    <source>
        <strain evidence="8">BICM</strain>
    </source>
</reference>
<dbReference type="GO" id="GO:0009897">
    <property type="term" value="C:external side of plasma membrane"/>
    <property type="evidence" value="ECO:0007669"/>
    <property type="project" value="TreeGrafter"/>
</dbReference>
<evidence type="ECO:0000256" key="1">
    <source>
        <dbReference type="ARBA" id="ARBA00001947"/>
    </source>
</evidence>
<evidence type="ECO:0000313" key="9">
    <source>
        <dbReference type="Proteomes" id="UP000717585"/>
    </source>
</evidence>
<comment type="cofactor">
    <cofactor evidence="1">
        <name>Zn(2+)</name>
        <dbReference type="ChEBI" id="CHEBI:29105"/>
    </cofactor>
</comment>
<dbReference type="OrthoDB" id="272271at2759"/>
<dbReference type="PANTHER" id="PTHR11409">
    <property type="entry name" value="ADENOSINE DEAMINASE"/>
    <property type="match status" value="1"/>
</dbReference>
<evidence type="ECO:0000256" key="3">
    <source>
        <dbReference type="ARBA" id="ARBA00012784"/>
    </source>
</evidence>
<evidence type="ECO:0000313" key="8">
    <source>
        <dbReference type="EMBL" id="KAG9393060.1"/>
    </source>
</evidence>
<keyword evidence="4" id="KW-0479">Metal-binding</keyword>
<dbReference type="EMBL" id="JAHDYR010000025">
    <property type="protein sequence ID" value="KAG9393060.1"/>
    <property type="molecule type" value="Genomic_DNA"/>
</dbReference>
<feature type="domain" description="Adenosine deaminase" evidence="7">
    <location>
        <begin position="17"/>
        <end position="313"/>
    </location>
</feature>
<dbReference type="EC" id="3.5.4.4" evidence="3"/>
<organism evidence="8 9">
    <name type="scientific">Carpediemonas membranifera</name>
    <dbReference type="NCBI Taxonomy" id="201153"/>
    <lineage>
        <taxon>Eukaryota</taxon>
        <taxon>Metamonada</taxon>
        <taxon>Carpediemonas-like organisms</taxon>
        <taxon>Carpediemonas</taxon>
    </lineage>
</organism>
<keyword evidence="9" id="KW-1185">Reference proteome</keyword>
<dbReference type="GO" id="GO:0060169">
    <property type="term" value="P:negative regulation of adenosine receptor signaling pathway"/>
    <property type="evidence" value="ECO:0007669"/>
    <property type="project" value="TreeGrafter"/>
</dbReference>
<sequence>MELSKTRNAELPANLAELPNLNLDELKMRMFVDENTNNLDEYLARFDIPIAVMQDAEALERIAFELAEDCHIDGVTYAEIRFAPKFHTARGLTLDDVMLAVWAGARRAMTQFPIVVRFIVCGMRFMPADEVDEMARLAIRHMEHGVVAFDMAGSEHGFISQTHPSSIEIVHNHPELRLTLHSGEAAGADSVRDSIVECKAERIGHGIRMREDPELVPVAVNRRVALEMCPTSNIQTKCVKTMSDWPIRQYLDAGLPTVICTDNRTVSNITLTHEYMLVHEQCGLTLADLARVADYGFEVAFIEEGERKRLRQQAREAASKILEANGVDPATVYMAKEQ</sequence>
<dbReference type="Proteomes" id="UP000717585">
    <property type="component" value="Unassembled WGS sequence"/>
</dbReference>
<evidence type="ECO:0000259" key="7">
    <source>
        <dbReference type="Pfam" id="PF00962"/>
    </source>
</evidence>
<dbReference type="GO" id="GO:0046872">
    <property type="term" value="F:metal ion binding"/>
    <property type="evidence" value="ECO:0007669"/>
    <property type="project" value="UniProtKB-KW"/>
</dbReference>
<accession>A0A8J6AW56</accession>
<protein>
    <recommendedName>
        <fullName evidence="3">adenosine deaminase</fullName>
        <ecNumber evidence="3">3.5.4.4</ecNumber>
    </recommendedName>
</protein>
<dbReference type="SUPFAM" id="SSF51556">
    <property type="entry name" value="Metallo-dependent hydrolases"/>
    <property type="match status" value="1"/>
</dbReference>
<dbReference type="InterPro" id="IPR006330">
    <property type="entry name" value="Ado/ade_deaminase"/>
</dbReference>
<dbReference type="InterPro" id="IPR032466">
    <property type="entry name" value="Metal_Hydrolase"/>
</dbReference>
<comment type="caution">
    <text evidence="8">The sequence shown here is derived from an EMBL/GenBank/DDBJ whole genome shotgun (WGS) entry which is preliminary data.</text>
</comment>
<dbReference type="GO" id="GO:0005829">
    <property type="term" value="C:cytosol"/>
    <property type="evidence" value="ECO:0007669"/>
    <property type="project" value="TreeGrafter"/>
</dbReference>
<comment type="similarity">
    <text evidence="2">Belongs to the metallo-dependent hydrolases superfamily. Adenosine and AMP deaminases family.</text>
</comment>
<keyword evidence="5" id="KW-0378">Hydrolase</keyword>
<dbReference type="AlphaFoldDB" id="A0A8J6AW56"/>
<keyword evidence="6" id="KW-0862">Zinc</keyword>
<dbReference type="NCBIfam" id="TIGR01430">
    <property type="entry name" value="aden_deam"/>
    <property type="match status" value="1"/>
</dbReference>
<proteinExistence type="inferred from homology"/>
<evidence type="ECO:0000256" key="4">
    <source>
        <dbReference type="ARBA" id="ARBA00022723"/>
    </source>
</evidence>